<evidence type="ECO:0000256" key="1">
    <source>
        <dbReference type="SAM" id="SignalP"/>
    </source>
</evidence>
<feature type="signal peptide" evidence="1">
    <location>
        <begin position="1"/>
        <end position="15"/>
    </location>
</feature>
<reference evidence="2" key="1">
    <citation type="submission" date="2021-02" db="EMBL/GenBank/DDBJ databases">
        <title>Psilocybe cubensis genome.</title>
        <authorList>
            <person name="Mckernan K.J."/>
            <person name="Crawford S."/>
            <person name="Trippe A."/>
            <person name="Kane L.T."/>
            <person name="Mclaughlin S."/>
        </authorList>
    </citation>
    <scope>NUCLEOTIDE SEQUENCE [LARGE SCALE GENOMIC DNA]</scope>
    <source>
        <strain evidence="2">MGC-MH-2018</strain>
    </source>
</reference>
<sequence>MKFIITILIVSAVAAVDVVGLPVRLKDTASKNTSFVSNHRYLHNVLNPDIFTRKIASEDGGSHGDLVQVPSHQAVKRLSHLEDIVPANDIQKHMLVRRIWEKQIKAAHKQASEAHTKAAAAHRQVQDNHAKAATKHLNAGNHIAAHDENTEAEKHAGMALAHEKASISHLNEAHPDLPRVKATVPQAIKSIILSKYDAHKAKKSLKNAAHRPS</sequence>
<keyword evidence="1" id="KW-0732">Signal</keyword>
<dbReference type="EMBL" id="JAFIQS010000006">
    <property type="protein sequence ID" value="KAG5168135.1"/>
    <property type="molecule type" value="Genomic_DNA"/>
</dbReference>
<proteinExistence type="predicted"/>
<protein>
    <submittedName>
        <fullName evidence="2">Uncharacterized protein</fullName>
    </submittedName>
</protein>
<name>A0A8H7XYW3_PSICU</name>
<evidence type="ECO:0000313" key="2">
    <source>
        <dbReference type="EMBL" id="KAG5168135.1"/>
    </source>
</evidence>
<gene>
    <name evidence="2" type="ORF">JR316_006728</name>
</gene>
<accession>A0A8H7XYW3</accession>
<feature type="chain" id="PRO_5034783520" evidence="1">
    <location>
        <begin position="16"/>
        <end position="213"/>
    </location>
</feature>
<dbReference type="AlphaFoldDB" id="A0A8H7XYW3"/>
<comment type="caution">
    <text evidence="2">The sequence shown here is derived from an EMBL/GenBank/DDBJ whole genome shotgun (WGS) entry which is preliminary data.</text>
</comment>
<organism evidence="2">
    <name type="scientific">Psilocybe cubensis</name>
    <name type="common">Psychedelic mushroom</name>
    <name type="synonym">Stropharia cubensis</name>
    <dbReference type="NCBI Taxonomy" id="181762"/>
    <lineage>
        <taxon>Eukaryota</taxon>
        <taxon>Fungi</taxon>
        <taxon>Dikarya</taxon>
        <taxon>Basidiomycota</taxon>
        <taxon>Agaricomycotina</taxon>
        <taxon>Agaricomycetes</taxon>
        <taxon>Agaricomycetidae</taxon>
        <taxon>Agaricales</taxon>
        <taxon>Agaricineae</taxon>
        <taxon>Strophariaceae</taxon>
        <taxon>Psilocybe</taxon>
    </lineage>
</organism>